<proteinExistence type="predicted"/>
<keyword evidence="1" id="KW-1133">Transmembrane helix</keyword>
<protein>
    <submittedName>
        <fullName evidence="3">Tripartite tricarboxylate transporter TctB family protein</fullName>
    </submittedName>
</protein>
<evidence type="ECO:0000256" key="1">
    <source>
        <dbReference type="SAM" id="Phobius"/>
    </source>
</evidence>
<keyword evidence="4" id="KW-1185">Reference proteome</keyword>
<keyword evidence="1" id="KW-0812">Transmembrane</keyword>
<accession>A0A1G8SLX3</accession>
<keyword evidence="1" id="KW-0472">Membrane</keyword>
<feature type="transmembrane region" description="Helical" evidence="1">
    <location>
        <begin position="142"/>
        <end position="163"/>
    </location>
</feature>
<gene>
    <name evidence="3" type="ORF">SAMN04488123_1318</name>
</gene>
<feature type="transmembrane region" description="Helical" evidence="1">
    <location>
        <begin position="103"/>
        <end position="136"/>
    </location>
</feature>
<dbReference type="EMBL" id="FNEN01000031">
    <property type="protein sequence ID" value="SDJ30174.1"/>
    <property type="molecule type" value="Genomic_DNA"/>
</dbReference>
<feature type="transmembrane region" description="Helical" evidence="1">
    <location>
        <begin position="5"/>
        <end position="26"/>
    </location>
</feature>
<evidence type="ECO:0000313" key="3">
    <source>
        <dbReference type="EMBL" id="SDJ30174.1"/>
    </source>
</evidence>
<dbReference type="AlphaFoldDB" id="A0A1G8SLX3"/>
<organism evidence="3 4">
    <name type="scientific">Natribacillus halophilus</name>
    <dbReference type="NCBI Taxonomy" id="549003"/>
    <lineage>
        <taxon>Bacteria</taxon>
        <taxon>Bacillati</taxon>
        <taxon>Bacillota</taxon>
        <taxon>Bacilli</taxon>
        <taxon>Bacillales</taxon>
        <taxon>Bacillaceae</taxon>
        <taxon>Natribacillus</taxon>
    </lineage>
</organism>
<dbReference type="Proteomes" id="UP000198853">
    <property type="component" value="Unassembled WGS sequence"/>
</dbReference>
<feature type="transmembrane region" description="Helical" evidence="1">
    <location>
        <begin position="38"/>
        <end position="61"/>
    </location>
</feature>
<dbReference type="RefSeq" id="WP_090400196.1">
    <property type="nucleotide sequence ID" value="NZ_FNEN01000031.1"/>
</dbReference>
<evidence type="ECO:0000313" key="4">
    <source>
        <dbReference type="Proteomes" id="UP000198853"/>
    </source>
</evidence>
<name>A0A1G8SLX3_9BACI</name>
<reference evidence="3 4" key="1">
    <citation type="submission" date="2016-10" db="EMBL/GenBank/DDBJ databases">
        <authorList>
            <person name="de Groot N.N."/>
        </authorList>
    </citation>
    <scope>NUCLEOTIDE SEQUENCE [LARGE SCALE GENOMIC DNA]</scope>
    <source>
        <strain evidence="3 4">DSM 21771</strain>
    </source>
</reference>
<dbReference type="Pfam" id="PF07331">
    <property type="entry name" value="TctB"/>
    <property type="match status" value="1"/>
</dbReference>
<evidence type="ECO:0000259" key="2">
    <source>
        <dbReference type="Pfam" id="PF07331"/>
    </source>
</evidence>
<dbReference type="OrthoDB" id="5873457at2"/>
<sequence length="168" mass="19189">MKKTIIFVVTTFIFSALFLVLTFYLPSSHEVTAITGPAVWPLFLLFSMIVLNAMLLVRTVIHDNKLKKQEYEELSGEKESGVAEKEETSKAVEPMAISKYRHYYLLFLLIIYAILLEYVGFLISSIIFFSFCSVLLGMRRKVTIAVSTVFAPFLIYGLFEILLNIQLP</sequence>
<feature type="domain" description="DUF1468" evidence="2">
    <location>
        <begin position="13"/>
        <end position="168"/>
    </location>
</feature>
<dbReference type="InterPro" id="IPR009936">
    <property type="entry name" value="DUF1468"/>
</dbReference>